<dbReference type="InterPro" id="IPR050327">
    <property type="entry name" value="Proton-linked_MCT"/>
</dbReference>
<dbReference type="GO" id="GO:0022857">
    <property type="term" value="F:transmembrane transporter activity"/>
    <property type="evidence" value="ECO:0007669"/>
    <property type="project" value="InterPro"/>
</dbReference>
<feature type="transmembrane region" description="Helical" evidence="4">
    <location>
        <begin position="282"/>
        <end position="303"/>
    </location>
</feature>
<feature type="transmembrane region" description="Helical" evidence="4">
    <location>
        <begin position="222"/>
        <end position="247"/>
    </location>
</feature>
<dbReference type="InParanoid" id="G8ZPU2"/>
<organism evidence="5 6">
    <name type="scientific">Torulaspora delbrueckii</name>
    <name type="common">Yeast</name>
    <name type="synonym">Candida colliculosa</name>
    <dbReference type="NCBI Taxonomy" id="4950"/>
    <lineage>
        <taxon>Eukaryota</taxon>
        <taxon>Fungi</taxon>
        <taxon>Dikarya</taxon>
        <taxon>Ascomycota</taxon>
        <taxon>Saccharomycotina</taxon>
        <taxon>Saccharomycetes</taxon>
        <taxon>Saccharomycetales</taxon>
        <taxon>Saccharomycetaceae</taxon>
        <taxon>Torulaspora</taxon>
    </lineage>
</organism>
<reference evidence="5 6" key="1">
    <citation type="journal article" date="2011" name="Proc. Natl. Acad. Sci. U.S.A.">
        <title>Evolutionary erosion of yeast sex chromosomes by mating-type switching accidents.</title>
        <authorList>
            <person name="Gordon J.L."/>
            <person name="Armisen D."/>
            <person name="Proux-Wera E."/>
            <person name="Oheigeartaigh S.S."/>
            <person name="Byrne K.P."/>
            <person name="Wolfe K.H."/>
        </authorList>
    </citation>
    <scope>NUCLEOTIDE SEQUENCE [LARGE SCALE GENOMIC DNA]</scope>
    <source>
        <strain evidence="6">ATCC 10662 / CBS 1146 / NBRC 0425 / NCYC 2629 / NRRL Y-866</strain>
    </source>
</reference>
<evidence type="ECO:0000256" key="4">
    <source>
        <dbReference type="SAM" id="Phobius"/>
    </source>
</evidence>
<evidence type="ECO:0008006" key="7">
    <source>
        <dbReference type="Google" id="ProtNLM"/>
    </source>
</evidence>
<dbReference type="PANTHER" id="PTHR11360:SF315">
    <property type="entry name" value="TRANSPORTER MCH2-RELATED"/>
    <property type="match status" value="1"/>
</dbReference>
<comment type="subcellular location">
    <subcellularLocation>
        <location evidence="1">Membrane</location>
        <topology evidence="1">Multi-pass membrane protein</topology>
    </subcellularLocation>
</comment>
<feature type="transmembrane region" description="Helical" evidence="4">
    <location>
        <begin position="552"/>
        <end position="573"/>
    </location>
</feature>
<keyword evidence="4" id="KW-1133">Transmembrane helix</keyword>
<dbReference type="HOGENOM" id="CLU_001265_1_2_1"/>
<dbReference type="SUPFAM" id="SSF103473">
    <property type="entry name" value="MFS general substrate transporter"/>
    <property type="match status" value="1"/>
</dbReference>
<gene>
    <name evidence="5" type="primary">TDEL0B05070</name>
    <name evidence="5" type="ORF">TDEL_0B05070</name>
</gene>
<keyword evidence="6" id="KW-1185">Reference proteome</keyword>
<dbReference type="RefSeq" id="XP_003679847.1">
    <property type="nucleotide sequence ID" value="XM_003679799.1"/>
</dbReference>
<feature type="transmembrane region" description="Helical" evidence="4">
    <location>
        <begin position="179"/>
        <end position="210"/>
    </location>
</feature>
<feature type="compositionally biased region" description="Low complexity" evidence="3">
    <location>
        <begin position="28"/>
        <end position="38"/>
    </location>
</feature>
<protein>
    <recommendedName>
        <fullName evidence="7">Major facilitator superfamily (MFS) profile domain-containing protein</fullName>
    </recommendedName>
</protein>
<feature type="transmembrane region" description="Helical" evidence="4">
    <location>
        <begin position="342"/>
        <end position="361"/>
    </location>
</feature>
<feature type="region of interest" description="Disordered" evidence="3">
    <location>
        <begin position="122"/>
        <end position="155"/>
    </location>
</feature>
<keyword evidence="4" id="KW-0472">Membrane</keyword>
<dbReference type="InterPro" id="IPR036259">
    <property type="entry name" value="MFS_trans_sf"/>
</dbReference>
<feature type="transmembrane region" description="Helical" evidence="4">
    <location>
        <begin position="459"/>
        <end position="478"/>
    </location>
</feature>
<evidence type="ECO:0000256" key="2">
    <source>
        <dbReference type="ARBA" id="ARBA00006727"/>
    </source>
</evidence>
<dbReference type="CDD" id="cd17352">
    <property type="entry name" value="MFS_MCT_SLC16"/>
    <property type="match status" value="1"/>
</dbReference>
<evidence type="ECO:0000313" key="5">
    <source>
        <dbReference type="EMBL" id="CCE90636.1"/>
    </source>
</evidence>
<comment type="similarity">
    <text evidence="2">Belongs to the major facilitator superfamily. Monocarboxylate porter (TC 2.A.1.13) family.</text>
</comment>
<feature type="transmembrane region" description="Helical" evidence="4">
    <location>
        <begin position="309"/>
        <end position="330"/>
    </location>
</feature>
<evidence type="ECO:0000256" key="1">
    <source>
        <dbReference type="ARBA" id="ARBA00004141"/>
    </source>
</evidence>
<dbReference type="InterPro" id="IPR011701">
    <property type="entry name" value="MFS"/>
</dbReference>
<proteinExistence type="inferred from homology"/>
<dbReference type="eggNOG" id="KOG2504">
    <property type="taxonomic scope" value="Eukaryota"/>
</dbReference>
<feature type="region of interest" description="Disordered" evidence="3">
    <location>
        <begin position="1"/>
        <end position="73"/>
    </location>
</feature>
<dbReference type="KEGG" id="tdl:TDEL_0B05070"/>
<accession>G8ZPU2</accession>
<dbReference type="FunCoup" id="G8ZPU2">
    <property type="interactions" value="468"/>
</dbReference>
<dbReference type="OrthoDB" id="2213137at2759"/>
<dbReference type="Proteomes" id="UP000005627">
    <property type="component" value="Chromosome 2"/>
</dbReference>
<dbReference type="GO" id="GO:0005739">
    <property type="term" value="C:mitochondrion"/>
    <property type="evidence" value="ECO:0007669"/>
    <property type="project" value="EnsemblFungi"/>
</dbReference>
<dbReference type="Gene3D" id="1.20.1250.20">
    <property type="entry name" value="MFS general substrate transporter like domains"/>
    <property type="match status" value="2"/>
</dbReference>
<dbReference type="EMBL" id="HE616743">
    <property type="protein sequence ID" value="CCE90636.1"/>
    <property type="molecule type" value="Genomic_DNA"/>
</dbReference>
<dbReference type="Pfam" id="PF07690">
    <property type="entry name" value="MFS_1"/>
    <property type="match status" value="1"/>
</dbReference>
<dbReference type="GeneID" id="11504794"/>
<evidence type="ECO:0000313" key="6">
    <source>
        <dbReference type="Proteomes" id="UP000005627"/>
    </source>
</evidence>
<sequence>MTNSSLSSGDDLEDSRTYESNDGHVVQSLYSESTCSSSTAGPRSRRASSLQSYNPLARRSTVGSRGTARSDGTAGLSLVNTISKIVSAVKDDNEQTEKDQGNLNTVLKSRFDLGDAIRMEHNRGTEEGTVPYDEESMASWDDESRRKGEVPEDTDDQTVKRVFTNKSTGDLELPPDGGYGWVVLFCVWLIMFSTWGCNSGFGVFLAFYLNENTFPGATKYDYALIAGLTVCLGQGFSPFVMVVMRIIGIRGTMLIGAALMIAGFILASFATKLWQLYLTQGVLNGASISFAFVPATTLIPGWFLKKRAVAMGLSLMGTGAGGVVYGLATNKMIADDGNTKRALRVLGISCTVSVLVATALVKQRNPVPSVGFKSWKAIVSQFRLIFDFKVLRNPFVPLVCLWFTLALMGYNLMVFTLSSYAIARGMTPHQGSILTAVLNGAQSIGRPLMGLAGDKYGRANVTITLTALLTIFLFAFWIPAHTFVQLLMFSNCVGSCVGVANVMNTVLIADNVEPEQFLAAWSWVNVTDAPFLLVCEVIAQALTVPEAKDNPYLHTQIFAGCCFAAALVLILILREYSVRLKLLERQKVTNLKAEEWKLYDENGSDEEWGPLNERKIKYDLLLKPGIKQYFLRMAYPMKV</sequence>
<dbReference type="PANTHER" id="PTHR11360">
    <property type="entry name" value="MONOCARBOXYLATE TRANSPORTER"/>
    <property type="match status" value="1"/>
</dbReference>
<keyword evidence="4" id="KW-0812">Transmembrane</keyword>
<feature type="transmembrane region" description="Helical" evidence="4">
    <location>
        <begin position="253"/>
        <end position="270"/>
    </location>
</feature>
<dbReference type="AlphaFoldDB" id="G8ZPU2"/>
<evidence type="ECO:0000256" key="3">
    <source>
        <dbReference type="SAM" id="MobiDB-lite"/>
    </source>
</evidence>
<dbReference type="GO" id="GO:0016020">
    <property type="term" value="C:membrane"/>
    <property type="evidence" value="ECO:0007669"/>
    <property type="project" value="UniProtKB-SubCell"/>
</dbReference>
<feature type="transmembrane region" description="Helical" evidence="4">
    <location>
        <begin position="395"/>
        <end position="417"/>
    </location>
</feature>
<name>G8ZPU2_TORDE</name>